<dbReference type="InterPro" id="IPR036291">
    <property type="entry name" value="NAD(P)-bd_dom_sf"/>
</dbReference>
<dbReference type="EMBL" id="UINC01174453">
    <property type="protein sequence ID" value="SVD80585.1"/>
    <property type="molecule type" value="Genomic_DNA"/>
</dbReference>
<dbReference type="PANTHER" id="PTHR42760">
    <property type="entry name" value="SHORT-CHAIN DEHYDROGENASES/REDUCTASES FAMILY MEMBER"/>
    <property type="match status" value="1"/>
</dbReference>
<dbReference type="AlphaFoldDB" id="A0A382YCM5"/>
<organism evidence="3">
    <name type="scientific">marine metagenome</name>
    <dbReference type="NCBI Taxonomy" id="408172"/>
    <lineage>
        <taxon>unclassified sequences</taxon>
        <taxon>metagenomes</taxon>
        <taxon>ecological metagenomes</taxon>
    </lineage>
</organism>
<dbReference type="PRINTS" id="PR00081">
    <property type="entry name" value="GDHRDH"/>
</dbReference>
<accession>A0A382YCM5</accession>
<evidence type="ECO:0000256" key="1">
    <source>
        <dbReference type="ARBA" id="ARBA00006484"/>
    </source>
</evidence>
<dbReference type="SUPFAM" id="SSF51735">
    <property type="entry name" value="NAD(P)-binding Rossmann-fold domains"/>
    <property type="match status" value="1"/>
</dbReference>
<name>A0A382YCM5_9ZZZZ</name>
<evidence type="ECO:0000256" key="2">
    <source>
        <dbReference type="ARBA" id="ARBA00023002"/>
    </source>
</evidence>
<feature type="non-terminal residue" evidence="3">
    <location>
        <position position="162"/>
    </location>
</feature>
<keyword evidence="2" id="KW-0560">Oxidoreductase</keyword>
<proteinExistence type="inferred from homology"/>
<evidence type="ECO:0000313" key="3">
    <source>
        <dbReference type="EMBL" id="SVD80585.1"/>
    </source>
</evidence>
<dbReference type="GO" id="GO:0016616">
    <property type="term" value="F:oxidoreductase activity, acting on the CH-OH group of donors, NAD or NADP as acceptor"/>
    <property type="evidence" value="ECO:0007669"/>
    <property type="project" value="TreeGrafter"/>
</dbReference>
<dbReference type="InterPro" id="IPR002347">
    <property type="entry name" value="SDR_fam"/>
</dbReference>
<dbReference type="PANTHER" id="PTHR42760:SF133">
    <property type="entry name" value="3-OXOACYL-[ACYL-CARRIER-PROTEIN] REDUCTASE"/>
    <property type="match status" value="1"/>
</dbReference>
<reference evidence="3" key="1">
    <citation type="submission" date="2018-05" db="EMBL/GenBank/DDBJ databases">
        <authorList>
            <person name="Lanie J.A."/>
            <person name="Ng W.-L."/>
            <person name="Kazmierczak K.M."/>
            <person name="Andrzejewski T.M."/>
            <person name="Davidsen T.M."/>
            <person name="Wayne K.J."/>
            <person name="Tettelin H."/>
            <person name="Glass J.I."/>
            <person name="Rusch D."/>
            <person name="Podicherti R."/>
            <person name="Tsui H.-C.T."/>
            <person name="Winkler M.E."/>
        </authorList>
    </citation>
    <scope>NUCLEOTIDE SEQUENCE</scope>
</reference>
<protein>
    <submittedName>
        <fullName evidence="3">Uncharacterized protein</fullName>
    </submittedName>
</protein>
<dbReference type="Pfam" id="PF00106">
    <property type="entry name" value="adh_short"/>
    <property type="match status" value="1"/>
</dbReference>
<dbReference type="Gene3D" id="3.40.50.720">
    <property type="entry name" value="NAD(P)-binding Rossmann-like Domain"/>
    <property type="match status" value="1"/>
</dbReference>
<comment type="similarity">
    <text evidence="1">Belongs to the short-chain dehydrogenases/reductases (SDR) family.</text>
</comment>
<sequence length="162" mass="17877">MFTLKDKNIVITGSLGLLGSQFAEIIAEHHGNPILIDLSQKELDQQANSINKKHNVNSKGYSIDISDESCYIDKIKIIKNDFKKIDGLINNAANNPKVEDSKNSFSRLEYFDIQNWNDDLNVGLKGSFLCIKYFGTEISKNPSGGSIINISSDLGLIAPDQG</sequence>
<gene>
    <name evidence="3" type="ORF">METZ01_LOCUS433439</name>
</gene>